<feature type="chain" id="PRO_5013185845" evidence="1">
    <location>
        <begin position="29"/>
        <end position="333"/>
    </location>
</feature>
<dbReference type="PANTHER" id="PTHR10900:SF77">
    <property type="entry name" value="FI19380P1"/>
    <property type="match status" value="1"/>
</dbReference>
<feature type="domain" description="FAS1" evidence="2">
    <location>
        <begin position="36"/>
        <end position="173"/>
    </location>
</feature>
<dbReference type="OrthoDB" id="1144324at2"/>
<organism evidence="3 4">
    <name type="scientific">Sphingobacterium psychroaquaticum</name>
    <dbReference type="NCBI Taxonomy" id="561061"/>
    <lineage>
        <taxon>Bacteria</taxon>
        <taxon>Pseudomonadati</taxon>
        <taxon>Bacteroidota</taxon>
        <taxon>Sphingobacteriia</taxon>
        <taxon>Sphingobacteriales</taxon>
        <taxon>Sphingobacteriaceae</taxon>
        <taxon>Sphingobacterium</taxon>
    </lineage>
</organism>
<gene>
    <name evidence="3" type="ORF">SAMN05660862_0320</name>
</gene>
<dbReference type="STRING" id="561061.SAMN05660862_0320"/>
<evidence type="ECO:0000259" key="2">
    <source>
        <dbReference type="PROSITE" id="PS50213"/>
    </source>
</evidence>
<protein>
    <submittedName>
        <fullName evidence="3">Fasciclin domain-containing protein</fullName>
    </submittedName>
</protein>
<dbReference type="SMART" id="SM00554">
    <property type="entry name" value="FAS1"/>
    <property type="match status" value="2"/>
</dbReference>
<accession>A0A1X7I0J4</accession>
<dbReference type="PROSITE" id="PS51257">
    <property type="entry name" value="PROKAR_LIPOPROTEIN"/>
    <property type="match status" value="1"/>
</dbReference>
<dbReference type="PROSITE" id="PS50213">
    <property type="entry name" value="FAS1"/>
    <property type="match status" value="2"/>
</dbReference>
<proteinExistence type="predicted"/>
<dbReference type="Pfam" id="PF02469">
    <property type="entry name" value="Fasciclin"/>
    <property type="match status" value="2"/>
</dbReference>
<evidence type="ECO:0000313" key="3">
    <source>
        <dbReference type="EMBL" id="SMG07814.1"/>
    </source>
</evidence>
<dbReference type="PANTHER" id="PTHR10900">
    <property type="entry name" value="PERIOSTIN-RELATED"/>
    <property type="match status" value="1"/>
</dbReference>
<feature type="domain" description="FAS1" evidence="2">
    <location>
        <begin position="178"/>
        <end position="329"/>
    </location>
</feature>
<dbReference type="AlphaFoldDB" id="A0A1X7I0J4"/>
<dbReference type="InterPro" id="IPR036378">
    <property type="entry name" value="FAS1_dom_sf"/>
</dbReference>
<dbReference type="GO" id="GO:0005615">
    <property type="term" value="C:extracellular space"/>
    <property type="evidence" value="ECO:0007669"/>
    <property type="project" value="TreeGrafter"/>
</dbReference>
<dbReference type="InterPro" id="IPR000782">
    <property type="entry name" value="FAS1_domain"/>
</dbReference>
<keyword evidence="1" id="KW-0732">Signal</keyword>
<dbReference type="Gene3D" id="2.30.180.10">
    <property type="entry name" value="FAS1 domain"/>
    <property type="match status" value="2"/>
</dbReference>
<dbReference type="EMBL" id="FXAU01000001">
    <property type="protein sequence ID" value="SMG07814.1"/>
    <property type="molecule type" value="Genomic_DNA"/>
</dbReference>
<dbReference type="InterPro" id="IPR050904">
    <property type="entry name" value="Adhesion/Biosynth-related"/>
</dbReference>
<evidence type="ECO:0000313" key="4">
    <source>
        <dbReference type="Proteomes" id="UP000192980"/>
    </source>
</evidence>
<evidence type="ECO:0000256" key="1">
    <source>
        <dbReference type="SAM" id="SignalP"/>
    </source>
</evidence>
<sequence>MAIALKYSKRLSSFFLVLLLGASCEKDAQQMSDFDNNKLNLVIADNFNLSSFSAALRKSGMDKVLNAGEGPFTVLAPSDAAFIAAGYAGPTAVLSASNTVVSRIANYHTLDGKYELNKLPFAFNQELRSRGGKMFATHWVKGQDTVLTLNGARILSTNLPASNGLVQVLDRVLTPYVHDVLVDALAADASITLFTQALRTSGMLEQLRQTGPYTVFAPVNTAMQSIGYASVEQIEKTDPKVLLDLISYHIVRDRRFVYDYVWSAGPSNTAQQGMMNGNSVTVRLVPNPSSPGAFSGISLRGIGNTTDVLLTKQDMLTGNGILHVINGTLRLTQ</sequence>
<dbReference type="RefSeq" id="WP_085471218.1">
    <property type="nucleotide sequence ID" value="NZ_FXAU01000001.1"/>
</dbReference>
<keyword evidence="4" id="KW-1185">Reference proteome</keyword>
<dbReference type="SUPFAM" id="SSF82153">
    <property type="entry name" value="FAS1 domain"/>
    <property type="match status" value="2"/>
</dbReference>
<reference evidence="3 4" key="1">
    <citation type="submission" date="2017-04" db="EMBL/GenBank/DDBJ databases">
        <authorList>
            <person name="Afonso C.L."/>
            <person name="Miller P.J."/>
            <person name="Scott M.A."/>
            <person name="Spackman E."/>
            <person name="Goraichik I."/>
            <person name="Dimitrov K.M."/>
            <person name="Suarez D.L."/>
            <person name="Swayne D.E."/>
        </authorList>
    </citation>
    <scope>NUCLEOTIDE SEQUENCE [LARGE SCALE GENOMIC DNA]</scope>
    <source>
        <strain evidence="3 4">DSM 22418</strain>
    </source>
</reference>
<dbReference type="Proteomes" id="UP000192980">
    <property type="component" value="Unassembled WGS sequence"/>
</dbReference>
<feature type="signal peptide" evidence="1">
    <location>
        <begin position="1"/>
        <end position="28"/>
    </location>
</feature>
<name>A0A1X7I0J4_9SPHI</name>